<evidence type="ECO:0000256" key="1">
    <source>
        <dbReference type="ARBA" id="ARBA00004123"/>
    </source>
</evidence>
<comment type="subcellular location">
    <subcellularLocation>
        <location evidence="1">Nucleus</location>
    </subcellularLocation>
</comment>
<keyword evidence="8" id="KW-0233">DNA recombination</keyword>
<evidence type="ECO:0000256" key="2">
    <source>
        <dbReference type="ARBA" id="ARBA00010304"/>
    </source>
</evidence>
<dbReference type="GO" id="GO:0004519">
    <property type="term" value="F:endonuclease activity"/>
    <property type="evidence" value="ECO:0007669"/>
    <property type="project" value="UniProtKB-KW"/>
</dbReference>
<feature type="domain" description="DNA repair metallo-beta-lactamase" evidence="13">
    <location>
        <begin position="246"/>
        <end position="346"/>
    </location>
</feature>
<reference evidence="14 15" key="1">
    <citation type="submission" date="2024-03" db="EMBL/GenBank/DDBJ databases">
        <title>Adaptation during the transition from Ophiocordyceps entomopathogen to insect associate is accompanied by gene loss and intensified selection.</title>
        <authorList>
            <person name="Ward C.M."/>
            <person name="Onetto C.A."/>
            <person name="Borneman A.R."/>
        </authorList>
    </citation>
    <scope>NUCLEOTIDE SEQUENCE [LARGE SCALE GENOMIC DNA]</scope>
    <source>
        <strain evidence="14">AWRI1</strain>
        <tissue evidence="14">Single Adult Female</tissue>
    </source>
</reference>
<dbReference type="GO" id="GO:0005634">
    <property type="term" value="C:nucleus"/>
    <property type="evidence" value="ECO:0007669"/>
    <property type="project" value="UniProtKB-SubCell"/>
</dbReference>
<dbReference type="GO" id="GO:0006310">
    <property type="term" value="P:DNA recombination"/>
    <property type="evidence" value="ECO:0007669"/>
    <property type="project" value="UniProtKB-KW"/>
</dbReference>
<evidence type="ECO:0000256" key="5">
    <source>
        <dbReference type="ARBA" id="ARBA00022763"/>
    </source>
</evidence>
<comment type="similarity">
    <text evidence="2">Belongs to the DNA repair metallo-beta-lactamase (DRMBL) family.</text>
</comment>
<dbReference type="AlphaFoldDB" id="A0AAN9TE52"/>
<dbReference type="PANTHER" id="PTHR23240">
    <property type="entry name" value="DNA CROSS-LINK REPAIR PROTEIN PSO2/SNM1-RELATED"/>
    <property type="match status" value="1"/>
</dbReference>
<evidence type="ECO:0000256" key="9">
    <source>
        <dbReference type="ARBA" id="ARBA00023204"/>
    </source>
</evidence>
<evidence type="ECO:0000259" key="13">
    <source>
        <dbReference type="Pfam" id="PF07522"/>
    </source>
</evidence>
<evidence type="ECO:0000256" key="4">
    <source>
        <dbReference type="ARBA" id="ARBA00022759"/>
    </source>
</evidence>
<keyword evidence="3" id="KW-0540">Nuclease</keyword>
<dbReference type="GO" id="GO:0003684">
    <property type="term" value="F:damaged DNA binding"/>
    <property type="evidence" value="ECO:0007669"/>
    <property type="project" value="TreeGrafter"/>
</dbReference>
<dbReference type="SUPFAM" id="SSF56281">
    <property type="entry name" value="Metallo-hydrolase/oxidoreductase"/>
    <property type="match status" value="1"/>
</dbReference>
<dbReference type="PANTHER" id="PTHR23240:SF8">
    <property type="entry name" value="PROTEIN ARTEMIS"/>
    <property type="match status" value="1"/>
</dbReference>
<evidence type="ECO:0000313" key="15">
    <source>
        <dbReference type="Proteomes" id="UP001367676"/>
    </source>
</evidence>
<accession>A0AAN9TE52</accession>
<keyword evidence="15" id="KW-1185">Reference proteome</keyword>
<evidence type="ECO:0000256" key="11">
    <source>
        <dbReference type="ARBA" id="ARBA00039759"/>
    </source>
</evidence>
<keyword evidence="10" id="KW-0539">Nucleus</keyword>
<dbReference type="GO" id="GO:0035312">
    <property type="term" value="F:5'-3' DNA exonuclease activity"/>
    <property type="evidence" value="ECO:0007669"/>
    <property type="project" value="TreeGrafter"/>
</dbReference>
<dbReference type="EMBL" id="JBBCAQ010000034">
    <property type="protein sequence ID" value="KAK7580389.1"/>
    <property type="molecule type" value="Genomic_DNA"/>
</dbReference>
<dbReference type="InterPro" id="IPR036866">
    <property type="entry name" value="RibonucZ/Hydroxyglut_hydro"/>
</dbReference>
<dbReference type="GO" id="GO:0006303">
    <property type="term" value="P:double-strand break repair via nonhomologous end joining"/>
    <property type="evidence" value="ECO:0007669"/>
    <property type="project" value="TreeGrafter"/>
</dbReference>
<protein>
    <recommendedName>
        <fullName evidence="11">Protein artemis</fullName>
    </recommendedName>
    <alternativeName>
        <fullName evidence="12">DNA cross-link repair 1C protein</fullName>
    </alternativeName>
</protein>
<keyword evidence="6" id="KW-0378">Hydrolase</keyword>
<keyword evidence="9" id="KW-0234">DNA repair</keyword>
<organism evidence="14 15">
    <name type="scientific">Parthenolecanium corni</name>
    <dbReference type="NCBI Taxonomy" id="536013"/>
    <lineage>
        <taxon>Eukaryota</taxon>
        <taxon>Metazoa</taxon>
        <taxon>Ecdysozoa</taxon>
        <taxon>Arthropoda</taxon>
        <taxon>Hexapoda</taxon>
        <taxon>Insecta</taxon>
        <taxon>Pterygota</taxon>
        <taxon>Neoptera</taxon>
        <taxon>Paraneoptera</taxon>
        <taxon>Hemiptera</taxon>
        <taxon>Sternorrhyncha</taxon>
        <taxon>Coccoidea</taxon>
        <taxon>Coccidae</taxon>
        <taxon>Parthenolecanium</taxon>
    </lineage>
</organism>
<dbReference type="Gene3D" id="3.40.50.12650">
    <property type="match status" value="1"/>
</dbReference>
<evidence type="ECO:0000256" key="6">
    <source>
        <dbReference type="ARBA" id="ARBA00022801"/>
    </source>
</evidence>
<keyword evidence="4" id="KW-0255">Endonuclease</keyword>
<dbReference type="InterPro" id="IPR011084">
    <property type="entry name" value="DRMBL"/>
</dbReference>
<evidence type="ECO:0000256" key="3">
    <source>
        <dbReference type="ARBA" id="ARBA00022722"/>
    </source>
</evidence>
<evidence type="ECO:0000256" key="10">
    <source>
        <dbReference type="ARBA" id="ARBA00023242"/>
    </source>
</evidence>
<name>A0AAN9TE52_9HEMI</name>
<dbReference type="Gene3D" id="3.60.15.10">
    <property type="entry name" value="Ribonuclease Z/Hydroxyacylglutathione hydrolase-like"/>
    <property type="match status" value="1"/>
</dbReference>
<keyword evidence="7" id="KW-0269">Exonuclease</keyword>
<comment type="caution">
    <text evidence="14">The sequence shown here is derived from an EMBL/GenBank/DDBJ whole genome shotgun (WGS) entry which is preliminary data.</text>
</comment>
<dbReference type="GO" id="GO:0036297">
    <property type="term" value="P:interstrand cross-link repair"/>
    <property type="evidence" value="ECO:0007669"/>
    <property type="project" value="TreeGrafter"/>
</dbReference>
<evidence type="ECO:0000256" key="12">
    <source>
        <dbReference type="ARBA" id="ARBA00042677"/>
    </source>
</evidence>
<evidence type="ECO:0000313" key="14">
    <source>
        <dbReference type="EMBL" id="KAK7580389.1"/>
    </source>
</evidence>
<dbReference type="Proteomes" id="UP001367676">
    <property type="component" value="Unassembled WGS sequence"/>
</dbReference>
<evidence type="ECO:0000256" key="8">
    <source>
        <dbReference type="ARBA" id="ARBA00023172"/>
    </source>
</evidence>
<sequence>MSTFKGRLSDHRIGFICIDYFRPETYDCTAFMVSHVHWDHLQGLFDREFIELVNDDSTNKFLYCSTFTAHLLSKFPKFAINQRKIIQMDVNRSYIIRSDSVETDVVVTCLAAGHCPGSVMFLIEYLDKRILYTGDFRIRVEELKKVNSRLTNDDGSVIPIHDLHIDTTFAFTSVLDDFPTRESSEKLIIDQIERWKWEVGSTLKVLISLPYRYGIEYLYISLSKKFKKPISVHDYNSYARVEEISSHVVSFENASDDDWLIHACMQKSRCPLNNAQEVKIIRPCALSFLSKSTKGLCVKDPKYGVPFVDERGAMKVFYSSHCSLRELQDVVEFLQPKRIFPNVNNDELPEQQIIDLLLKKNITPYGNGDSITVSSQRLAYKRSREEKKSRYLESMKKFKLRM</sequence>
<keyword evidence="5" id="KW-0227">DNA damage</keyword>
<evidence type="ECO:0000256" key="7">
    <source>
        <dbReference type="ARBA" id="ARBA00022839"/>
    </source>
</evidence>
<dbReference type="GO" id="GO:0000723">
    <property type="term" value="P:telomere maintenance"/>
    <property type="evidence" value="ECO:0007669"/>
    <property type="project" value="TreeGrafter"/>
</dbReference>
<dbReference type="Pfam" id="PF07522">
    <property type="entry name" value="DRMBL"/>
    <property type="match status" value="1"/>
</dbReference>
<gene>
    <name evidence="14" type="ORF">V9T40_001018</name>
</gene>
<proteinExistence type="inferred from homology"/>